<dbReference type="STRING" id="1123237.Salmuc_01372"/>
<keyword evidence="3" id="KW-1185">Reference proteome</keyword>
<sequence length="90" mass="9390">MTTPAFAETARIRASDGQWTAEIGYHPAEDGGGNLSGFTICDRLYGDSKQAVIDSARRHYPGISIDTVFGHLTGEDGTAGPRPGAKGPGL</sequence>
<evidence type="ECO:0000313" key="2">
    <source>
        <dbReference type="EMBL" id="EPX84799.1"/>
    </source>
</evidence>
<evidence type="ECO:0000256" key="1">
    <source>
        <dbReference type="SAM" id="MobiDB-lite"/>
    </source>
</evidence>
<proteinExistence type="predicted"/>
<evidence type="ECO:0000313" key="3">
    <source>
        <dbReference type="Proteomes" id="UP000015347"/>
    </source>
</evidence>
<name>S9SET3_9RHOB</name>
<protein>
    <submittedName>
        <fullName evidence="2">Uncharacterized protein</fullName>
    </submittedName>
</protein>
<gene>
    <name evidence="2" type="ORF">Salmuc_01372</name>
</gene>
<dbReference type="AlphaFoldDB" id="S9SET3"/>
<feature type="region of interest" description="Disordered" evidence="1">
    <location>
        <begin position="71"/>
        <end position="90"/>
    </location>
</feature>
<accession>S9SET3</accession>
<dbReference type="EMBL" id="APVH01000012">
    <property type="protein sequence ID" value="EPX84799.1"/>
    <property type="molecule type" value="Genomic_DNA"/>
</dbReference>
<dbReference type="Proteomes" id="UP000015347">
    <property type="component" value="Unassembled WGS sequence"/>
</dbReference>
<reference evidence="3" key="1">
    <citation type="journal article" date="2014" name="Stand. Genomic Sci.">
        <title>Genome sequence of the exopolysaccharide-producing Salipiger mucosus type strain (DSM 16094(T)), a moderately halophilic member of the Roseobacter clade.</title>
        <authorList>
            <person name="Riedel T."/>
            <person name="Spring S."/>
            <person name="Fiebig A."/>
            <person name="Petersen J."/>
            <person name="Kyrpides N.C."/>
            <person name="Goker M."/>
            <person name="Klenk H.P."/>
        </authorList>
    </citation>
    <scope>NUCLEOTIDE SEQUENCE [LARGE SCALE GENOMIC DNA]</scope>
    <source>
        <strain evidence="3">DSM 16094</strain>
    </source>
</reference>
<dbReference type="HOGENOM" id="CLU_2439041_0_0_5"/>
<organism evidence="2 3">
    <name type="scientific">Salipiger mucosus DSM 16094</name>
    <dbReference type="NCBI Taxonomy" id="1123237"/>
    <lineage>
        <taxon>Bacteria</taxon>
        <taxon>Pseudomonadati</taxon>
        <taxon>Pseudomonadota</taxon>
        <taxon>Alphaproteobacteria</taxon>
        <taxon>Rhodobacterales</taxon>
        <taxon>Roseobacteraceae</taxon>
        <taxon>Salipiger</taxon>
    </lineage>
</organism>
<comment type="caution">
    <text evidence="2">The sequence shown here is derived from an EMBL/GenBank/DDBJ whole genome shotgun (WGS) entry which is preliminary data.</text>
</comment>
<dbReference type="RefSeq" id="WP_020042127.1">
    <property type="nucleotide sequence ID" value="NZ_KE557274.1"/>
</dbReference>